<protein>
    <submittedName>
        <fullName evidence="2">Uncharacterized protein</fullName>
    </submittedName>
</protein>
<dbReference type="OrthoDB" id="559923at2"/>
<keyword evidence="1" id="KW-0175">Coiled coil</keyword>
<dbReference type="EMBL" id="NTFS01000141">
    <property type="protein sequence ID" value="PAX53438.1"/>
    <property type="molecule type" value="Genomic_DNA"/>
</dbReference>
<sequence length="585" mass="67729">MLYLAEVQKQKGGLLSNGKAELKLLACQRNDQSWSSITEEVITAEEASKLNDGAMVMVELSPQRQVQRIQEAGKPLVNILQNYSRQVEKFKAKEEEIDQWKESLTFQAQELSRRELEMEDRIAQLQQLEEECQNLDSQQQAVDSSRAEFERLTQEIERNRQELEGAWEHLRGQQRRLEENQAEHQQGTFVDAARAALLRELLDRLANGVPATDAVVEHLGFAVEMTDMQQELLNPHWQKFQLRKTEVEQQQIEIEALLEEFAEIQNELQITETALEHQTSELKDNIAKVNSKQEYVVILRGYLRYQEDMYQQVYSLAAMSGSVALDESFDIEALESMPLEDLEQTVKDLQDKLSIDSSFVNDQELELKYKQETIEDLKQKISQTTDSDRNLYEEELKDEKDLYQMLNETLVGQRRNLLQRQDQLRAHQMVLLRRQGKGLTSEQQENQADLIPILAQIESQRRQQSDELQSMEREIEQIQASIDLTQGMIDSQIQEMEEKRQELKVKEENLQLFQTAQAESKAVLEFYEDTLQPMQDSVDGLRQKLQGVSDSLTQVQESGNSQQEAVNEMQEVLMSFIAQPELAAS</sequence>
<accession>A0A2A2TII0</accession>
<comment type="caution">
    <text evidence="2">The sequence shown here is derived from an EMBL/GenBank/DDBJ whole genome shotgun (WGS) entry which is preliminary data.</text>
</comment>
<name>A0A2A2TII0_9CYAN</name>
<feature type="coiled-coil region" evidence="1">
    <location>
        <begin position="454"/>
        <end position="516"/>
    </location>
</feature>
<dbReference type="RefSeq" id="WP_095722282.1">
    <property type="nucleotide sequence ID" value="NZ_NTFS01000141.1"/>
</dbReference>
<gene>
    <name evidence="2" type="ORF">CK510_14005</name>
</gene>
<feature type="coiled-coil region" evidence="1">
    <location>
        <begin position="247"/>
        <end position="274"/>
    </location>
</feature>
<evidence type="ECO:0000313" key="3">
    <source>
        <dbReference type="Proteomes" id="UP000218238"/>
    </source>
</evidence>
<evidence type="ECO:0000313" key="2">
    <source>
        <dbReference type="EMBL" id="PAX53438.1"/>
    </source>
</evidence>
<dbReference type="InterPro" id="IPR047813">
    <property type="entry name" value="HmpF"/>
</dbReference>
<feature type="coiled-coil region" evidence="1">
    <location>
        <begin position="108"/>
        <end position="180"/>
    </location>
</feature>
<evidence type="ECO:0000256" key="1">
    <source>
        <dbReference type="SAM" id="Coils"/>
    </source>
</evidence>
<dbReference type="NCBIfam" id="NF038350">
    <property type="entry name" value="taxis_HmpF"/>
    <property type="match status" value="1"/>
</dbReference>
<reference evidence="2 3" key="1">
    <citation type="submission" date="2017-08" db="EMBL/GenBank/DDBJ databases">
        <title>Draft genome sequence of filamentous cyanobacterium Calothrix elsteri CCALA 953.</title>
        <authorList>
            <person name="Gagunashvili A.N."/>
            <person name="Elster J."/>
            <person name="Andresson O.S."/>
        </authorList>
    </citation>
    <scope>NUCLEOTIDE SEQUENCE [LARGE SCALE GENOMIC DNA]</scope>
    <source>
        <strain evidence="2 3">CCALA 953</strain>
    </source>
</reference>
<dbReference type="Proteomes" id="UP000218238">
    <property type="component" value="Unassembled WGS sequence"/>
</dbReference>
<dbReference type="AlphaFoldDB" id="A0A2A2TII0"/>
<keyword evidence="3" id="KW-1185">Reference proteome</keyword>
<feature type="coiled-coil region" evidence="1">
    <location>
        <begin position="360"/>
        <end position="409"/>
    </location>
</feature>
<organism evidence="2 3">
    <name type="scientific">Brunnivagina elsteri CCALA 953</name>
    <dbReference type="NCBI Taxonomy" id="987040"/>
    <lineage>
        <taxon>Bacteria</taxon>
        <taxon>Bacillati</taxon>
        <taxon>Cyanobacteriota</taxon>
        <taxon>Cyanophyceae</taxon>
        <taxon>Nostocales</taxon>
        <taxon>Calotrichaceae</taxon>
        <taxon>Brunnivagina</taxon>
    </lineage>
</organism>
<proteinExistence type="predicted"/>